<dbReference type="PANTHER" id="PTHR43883:SF1">
    <property type="entry name" value="GLUCONOKINASE"/>
    <property type="match status" value="1"/>
</dbReference>
<reference evidence="3 4" key="1">
    <citation type="submission" date="2016-03" db="EMBL/GenBank/DDBJ databases">
        <title>Genome sequence of Nesiotobacter sp. nov., a moderately halophilic alphaproteobacterium isolated from the Yellow Sea, China.</title>
        <authorList>
            <person name="Zhang G."/>
            <person name="Zhang R."/>
        </authorList>
    </citation>
    <scope>NUCLEOTIDE SEQUENCE [LARGE SCALE GENOMIC DNA]</scope>
    <source>
        <strain evidence="3 4">WB1-6</strain>
    </source>
</reference>
<proteinExistence type="predicted"/>
<comment type="caution">
    <text evidence="3">The sequence shown here is derived from an EMBL/GenBank/DDBJ whole genome shotgun (WGS) entry which is preliminary data.</text>
</comment>
<dbReference type="InterPro" id="IPR027417">
    <property type="entry name" value="P-loop_NTPase"/>
</dbReference>
<gene>
    <name evidence="3" type="ORF">A3843_17190</name>
</gene>
<dbReference type="Gene3D" id="3.90.1200.10">
    <property type="match status" value="1"/>
</dbReference>
<dbReference type="GO" id="GO:0016740">
    <property type="term" value="F:transferase activity"/>
    <property type="evidence" value="ECO:0007669"/>
    <property type="project" value="UniProtKB-KW"/>
</dbReference>
<keyword evidence="3" id="KW-0808">Transferase</keyword>
<keyword evidence="4" id="KW-1185">Reference proteome</keyword>
<evidence type="ECO:0000256" key="1">
    <source>
        <dbReference type="SAM" id="MobiDB-lite"/>
    </source>
</evidence>
<evidence type="ECO:0000313" key="3">
    <source>
        <dbReference type="EMBL" id="OKL42415.1"/>
    </source>
</evidence>
<organism evidence="3 4">
    <name type="scientific">Pseudovibrio exalbescens</name>
    <dbReference type="NCBI Taxonomy" id="197461"/>
    <lineage>
        <taxon>Bacteria</taxon>
        <taxon>Pseudomonadati</taxon>
        <taxon>Pseudomonadota</taxon>
        <taxon>Alphaproteobacteria</taxon>
        <taxon>Hyphomicrobiales</taxon>
        <taxon>Stappiaceae</taxon>
        <taxon>Pseudovibrio</taxon>
    </lineage>
</organism>
<name>A0A1U7JCI4_9HYPH</name>
<sequence>MSDPHTVHDQSEAFSLMEKPETHGVSDVKRIDTHANVVFLAGEHAYKMKRAVKFPFLDYSTLDKREHACQREVELNRQYAPEIYLGVVPLTREEDGQLTLNGQGTPEEWAVHMVRFDEELGLDQICDHQGINDPLAEELARLMATAHKAAKPSDHERWIADLRNYVEQNRSAFEEFPAFFPKELAKDLSERAEKEHSRIAPFLRARGEKGYIRLTHGDAHLSNIVLIDNKPKLFDAVEFDDIIATGDILYDLAYLLLDLWEHDEMRAANRVLNRYLVATHDPYDLEALTCLPFFMMMRASIRAKIAASASLHKQGSEKARSEAQAQRYFRIACEALEPVQPQVIGVGGFSGTGKTTIARGLAPFIGRLPGAIHLRTDVERKLLLGLNETERAPAETYTKEVSNAVYDQVLTKAKTVLQTGHSVVVDGVFADPSERQALEDIARSTDASFSGLWLEAPQDIKSTRVTERRNDASDATADVVSRQNDMDPGLVSWTRLQTDADAVTVQLQALDLVL</sequence>
<dbReference type="SUPFAM" id="SSF56112">
    <property type="entry name" value="Protein kinase-like (PK-like)"/>
    <property type="match status" value="1"/>
</dbReference>
<feature type="compositionally biased region" description="Basic and acidic residues" evidence="1">
    <location>
        <begin position="1"/>
        <end position="11"/>
    </location>
</feature>
<dbReference type="Proteomes" id="UP000185783">
    <property type="component" value="Unassembled WGS sequence"/>
</dbReference>
<dbReference type="Pfam" id="PF01636">
    <property type="entry name" value="APH"/>
    <property type="match status" value="1"/>
</dbReference>
<dbReference type="EMBL" id="LVVZ01000041">
    <property type="protein sequence ID" value="OKL42415.1"/>
    <property type="molecule type" value="Genomic_DNA"/>
</dbReference>
<dbReference type="Pfam" id="PF13671">
    <property type="entry name" value="AAA_33"/>
    <property type="match status" value="1"/>
</dbReference>
<dbReference type="RefSeq" id="WP_028482438.1">
    <property type="nucleotide sequence ID" value="NZ_LVVZ01000041.1"/>
</dbReference>
<evidence type="ECO:0000259" key="2">
    <source>
        <dbReference type="Pfam" id="PF01636"/>
    </source>
</evidence>
<dbReference type="InterPro" id="IPR052732">
    <property type="entry name" value="Cell-binding_unc_protein"/>
</dbReference>
<feature type="domain" description="Aminoglycoside phosphotransferase" evidence="2">
    <location>
        <begin position="131"/>
        <end position="281"/>
    </location>
</feature>
<evidence type="ECO:0000313" key="4">
    <source>
        <dbReference type="Proteomes" id="UP000185783"/>
    </source>
</evidence>
<dbReference type="STRING" id="197461.A3843_17190"/>
<feature type="region of interest" description="Disordered" evidence="1">
    <location>
        <begin position="1"/>
        <end position="20"/>
    </location>
</feature>
<accession>A0A1U7JCI4</accession>
<dbReference type="PANTHER" id="PTHR43883">
    <property type="entry name" value="SLR0207 PROTEIN"/>
    <property type="match status" value="1"/>
</dbReference>
<dbReference type="InterPro" id="IPR011009">
    <property type="entry name" value="Kinase-like_dom_sf"/>
</dbReference>
<dbReference type="SUPFAM" id="SSF52540">
    <property type="entry name" value="P-loop containing nucleoside triphosphate hydrolases"/>
    <property type="match status" value="1"/>
</dbReference>
<dbReference type="InterPro" id="IPR002575">
    <property type="entry name" value="Aminoglycoside_PTrfase"/>
</dbReference>
<protein>
    <submittedName>
        <fullName evidence="3">Aminoglycoside phosphotransferase</fullName>
    </submittedName>
</protein>
<dbReference type="Gene3D" id="3.40.50.300">
    <property type="entry name" value="P-loop containing nucleotide triphosphate hydrolases"/>
    <property type="match status" value="1"/>
</dbReference>
<dbReference type="AlphaFoldDB" id="A0A1U7JCI4"/>